<evidence type="ECO:0000313" key="4">
    <source>
        <dbReference type="Proteomes" id="UP000289546"/>
    </source>
</evidence>
<dbReference type="AlphaFoldDB" id="A0A4Q0RWV5"/>
<feature type="signal peptide" evidence="2">
    <location>
        <begin position="1"/>
        <end position="20"/>
    </location>
</feature>
<keyword evidence="4" id="KW-1185">Reference proteome</keyword>
<evidence type="ECO:0000256" key="2">
    <source>
        <dbReference type="SAM" id="SignalP"/>
    </source>
</evidence>
<evidence type="ECO:0000313" key="3">
    <source>
        <dbReference type="EMBL" id="RXH23360.1"/>
    </source>
</evidence>
<protein>
    <submittedName>
        <fullName evidence="3">Uncharacterized protein</fullName>
    </submittedName>
</protein>
<organism evidence="3 4">
    <name type="scientific">Bradyrhizobium nanningense</name>
    <dbReference type="NCBI Taxonomy" id="1325118"/>
    <lineage>
        <taxon>Bacteria</taxon>
        <taxon>Pseudomonadati</taxon>
        <taxon>Pseudomonadota</taxon>
        <taxon>Alphaproteobacteria</taxon>
        <taxon>Hyphomicrobiales</taxon>
        <taxon>Nitrobacteraceae</taxon>
        <taxon>Bradyrhizobium</taxon>
    </lineage>
</organism>
<comment type="caution">
    <text evidence="3">The sequence shown here is derived from an EMBL/GenBank/DDBJ whole genome shotgun (WGS) entry which is preliminary data.</text>
</comment>
<feature type="region of interest" description="Disordered" evidence="1">
    <location>
        <begin position="22"/>
        <end position="71"/>
    </location>
</feature>
<dbReference type="OrthoDB" id="8241354at2"/>
<keyword evidence="2" id="KW-0732">Signal</keyword>
<dbReference type="RefSeq" id="WP_128921917.1">
    <property type="nucleotide sequence ID" value="NZ_LBJC01000033.1"/>
</dbReference>
<proteinExistence type="predicted"/>
<name>A0A4Q0RWV5_9BRAD</name>
<accession>A0A4Q0RWV5</accession>
<sequence length="83" mass="8467">MKKIMLAASLVVLLGGAAIAQTGTKGSTSGGASPGSLPQAPVGHRQPRVSDVPSEKNVSDPNDPLSKENQALDKKIKSICRGC</sequence>
<dbReference type="Proteomes" id="UP000289546">
    <property type="component" value="Unassembled WGS sequence"/>
</dbReference>
<evidence type="ECO:0000256" key="1">
    <source>
        <dbReference type="SAM" id="MobiDB-lite"/>
    </source>
</evidence>
<gene>
    <name evidence="3" type="ORF">XH99_32150</name>
</gene>
<feature type="chain" id="PRO_5020639373" evidence="2">
    <location>
        <begin position="21"/>
        <end position="83"/>
    </location>
</feature>
<reference evidence="3 4" key="1">
    <citation type="submission" date="2015-04" db="EMBL/GenBank/DDBJ databases">
        <title>Comparative genomics of rhizobia nodulating Arachis hypogaea in China.</title>
        <authorList>
            <person name="Li Y."/>
        </authorList>
    </citation>
    <scope>NUCLEOTIDE SEQUENCE [LARGE SCALE GENOMIC DNA]</scope>
    <source>
        <strain evidence="3 4">CCBAU 51757</strain>
    </source>
</reference>
<dbReference type="EMBL" id="LBJQ01000091">
    <property type="protein sequence ID" value="RXH23360.1"/>
    <property type="molecule type" value="Genomic_DNA"/>
</dbReference>